<dbReference type="CDD" id="cd08586">
    <property type="entry name" value="PI-PLCc_BcPLC_like"/>
    <property type="match status" value="1"/>
</dbReference>
<evidence type="ECO:0000256" key="1">
    <source>
        <dbReference type="SAM" id="SignalP"/>
    </source>
</evidence>
<reference evidence="4" key="1">
    <citation type="journal article" date="2016" name="Genome Announc.">
        <title>Genome sequence of Ustilaginoidea virens IPU010, a rice pathogenic fungus causing false smut.</title>
        <authorList>
            <person name="Kumagai T."/>
            <person name="Ishii T."/>
            <person name="Terai G."/>
            <person name="Umemura M."/>
            <person name="Machida M."/>
            <person name="Asai K."/>
        </authorList>
    </citation>
    <scope>NUCLEOTIDE SEQUENCE [LARGE SCALE GENOMIC DNA]</scope>
    <source>
        <strain evidence="4">IPU010</strain>
    </source>
</reference>
<dbReference type="GO" id="GO:0006629">
    <property type="term" value="P:lipid metabolic process"/>
    <property type="evidence" value="ECO:0007669"/>
    <property type="project" value="InterPro"/>
</dbReference>
<dbReference type="Proteomes" id="UP000054053">
    <property type="component" value="Unassembled WGS sequence"/>
</dbReference>
<protein>
    <recommendedName>
        <fullName evidence="2">Phosphatidylinositol-specific phospholipase C X domain-containing protein</fullName>
    </recommendedName>
</protein>
<sequence>MTTLLCLGLALALGPYVAGAACYKGYESAFSFDADQTRHAAWMKHLPDAANLTSLSIPGTHDTMTYGIRRADLQCQNWDLGVQLRAGLRYVDIRARMLRDELHVFHADQPTGHSLADVLLILFAFLDRHPSEAVVMRLKKEGGPVGRNRRSFQQGFDYVRLASPATRAGAAKHLYLYDGGDGDGASGAPIPTLGELRSKVFLLQDWSDRARRRTYGLRWDGPQMVLEDQWKVPDMGHLHRKWEAVEAALGRANADALDNRHLYLAHVSASVGVLPIEAAAGGRTVAARPEGLNDMTGRWVEGRWRGGLRTGIADLFYRVSVQLSALDM</sequence>
<gene>
    <name evidence="3" type="ORF">UVI_02059400</name>
</gene>
<dbReference type="GO" id="GO:0008081">
    <property type="term" value="F:phosphoric diester hydrolase activity"/>
    <property type="evidence" value="ECO:0007669"/>
    <property type="project" value="InterPro"/>
</dbReference>
<proteinExistence type="predicted"/>
<feature type="domain" description="Phosphatidylinositol-specific phospholipase C X" evidence="2">
    <location>
        <begin position="52"/>
        <end position="205"/>
    </location>
</feature>
<dbReference type="InterPro" id="IPR017946">
    <property type="entry name" value="PLC-like_Pdiesterase_TIM-brl"/>
</dbReference>
<dbReference type="EMBL" id="BBTG02000059">
    <property type="protein sequence ID" value="GAO18960.1"/>
    <property type="molecule type" value="Genomic_DNA"/>
</dbReference>
<dbReference type="InterPro" id="IPR051057">
    <property type="entry name" value="PI-PLC_domain"/>
</dbReference>
<dbReference type="SUPFAM" id="SSF51695">
    <property type="entry name" value="PLC-like phosphodiesterases"/>
    <property type="match status" value="1"/>
</dbReference>
<dbReference type="AlphaFoldDB" id="A0A1B5L5X5"/>
<feature type="chain" id="PRO_5008577718" description="Phosphatidylinositol-specific phospholipase C X domain-containing protein" evidence="1">
    <location>
        <begin position="21"/>
        <end position="328"/>
    </location>
</feature>
<dbReference type="InterPro" id="IPR000909">
    <property type="entry name" value="PLipase_C_PInositol-sp_X_dom"/>
</dbReference>
<organism evidence="3 4">
    <name type="scientific">Ustilaginoidea virens</name>
    <name type="common">Rice false smut fungus</name>
    <name type="synonym">Villosiclava virens</name>
    <dbReference type="NCBI Taxonomy" id="1159556"/>
    <lineage>
        <taxon>Eukaryota</taxon>
        <taxon>Fungi</taxon>
        <taxon>Dikarya</taxon>
        <taxon>Ascomycota</taxon>
        <taxon>Pezizomycotina</taxon>
        <taxon>Sordariomycetes</taxon>
        <taxon>Hypocreomycetidae</taxon>
        <taxon>Hypocreales</taxon>
        <taxon>Clavicipitaceae</taxon>
        <taxon>Ustilaginoidea</taxon>
    </lineage>
</organism>
<comment type="caution">
    <text evidence="3">The sequence shown here is derived from an EMBL/GenBank/DDBJ whole genome shotgun (WGS) entry which is preliminary data.</text>
</comment>
<accession>A0A1B5L5X5</accession>
<feature type="signal peptide" evidence="1">
    <location>
        <begin position="1"/>
        <end position="20"/>
    </location>
</feature>
<keyword evidence="1" id="KW-0732">Signal</keyword>
<dbReference type="SMART" id="SM00148">
    <property type="entry name" value="PLCXc"/>
    <property type="match status" value="1"/>
</dbReference>
<evidence type="ECO:0000313" key="4">
    <source>
        <dbReference type="Proteomes" id="UP000054053"/>
    </source>
</evidence>
<dbReference type="Gene3D" id="3.20.20.190">
    <property type="entry name" value="Phosphatidylinositol (PI) phosphodiesterase"/>
    <property type="match status" value="1"/>
</dbReference>
<evidence type="ECO:0000259" key="2">
    <source>
        <dbReference type="SMART" id="SM00148"/>
    </source>
</evidence>
<dbReference type="PANTHER" id="PTHR13593:SF113">
    <property type="entry name" value="SI:DKEY-266F7.9"/>
    <property type="match status" value="1"/>
</dbReference>
<dbReference type="PROSITE" id="PS50007">
    <property type="entry name" value="PIPLC_X_DOMAIN"/>
    <property type="match status" value="1"/>
</dbReference>
<name>A0A1B5L5X5_USTVR</name>
<evidence type="ECO:0000313" key="3">
    <source>
        <dbReference type="EMBL" id="GAO18960.1"/>
    </source>
</evidence>
<dbReference type="PANTHER" id="PTHR13593">
    <property type="match status" value="1"/>
</dbReference>